<sequence length="234" mass="26293">MSNEKMSKAEVIESLDRRLSGLQGDPLLTAKVLAKAEGDKPVRKLSRTAILVIALLVVTMAGALAVSHWGAINRFFAGGYVNEEAIVSAMTVKSDMKMLRFTAADAYWTSYYGLTVAIKAEPADPDCLMYYEEGEHPEQIEYNGESVPIEEFRGDKNLISCEMWAGGEDSFTWYDYTDEGFFIYVNDTHPDPEKLKAGTEMSIQCWCENLQTEEREDGKITIELPPMTMNDRIE</sequence>
<keyword evidence="1" id="KW-0812">Transmembrane</keyword>
<protein>
    <submittedName>
        <fullName evidence="2">Uncharacterized protein</fullName>
    </submittedName>
</protein>
<accession>W0FSE3</accession>
<dbReference type="AlphaFoldDB" id="W0FSE3"/>
<organism evidence="2">
    <name type="scientific">uncultured bacterium Contig1468_n_1482_cl</name>
    <dbReference type="NCBI Taxonomy" id="1393431"/>
    <lineage>
        <taxon>Bacteria</taxon>
        <taxon>environmental samples</taxon>
    </lineage>
</organism>
<proteinExistence type="predicted"/>
<evidence type="ECO:0000313" key="2">
    <source>
        <dbReference type="EMBL" id="AHF26439.1"/>
    </source>
</evidence>
<keyword evidence="1" id="KW-1133">Transmembrane helix</keyword>
<feature type="transmembrane region" description="Helical" evidence="1">
    <location>
        <begin position="49"/>
        <end position="71"/>
    </location>
</feature>
<evidence type="ECO:0000256" key="1">
    <source>
        <dbReference type="SAM" id="Phobius"/>
    </source>
</evidence>
<reference evidence="2" key="1">
    <citation type="journal article" date="2013" name="PLoS ONE">
        <title>Metagenomic insights into the carbohydrate-active enzymes carried by the microorganisms adhering to solid digesta in the rumen of cows.</title>
        <authorList>
            <person name="Wang L."/>
            <person name="Hatem A."/>
            <person name="Catalyurek U.V."/>
            <person name="Morrison M."/>
            <person name="Yu Z."/>
        </authorList>
    </citation>
    <scope>NUCLEOTIDE SEQUENCE</scope>
</reference>
<keyword evidence="1" id="KW-0472">Membrane</keyword>
<name>W0FSE3_9BACT</name>
<dbReference type="EMBL" id="KC246879">
    <property type="protein sequence ID" value="AHF26439.1"/>
    <property type="molecule type" value="Genomic_DNA"/>
</dbReference>